<sequence>MSIETTLRSALEDVAADALPVPALAATALRRARRRRTAVRSAVAAGAVAAVAVPAGVLGRGDDDATGLAVAQAGVVPAPGWRELTADEVAAAVDACYPGPGDPAPADEWDAVHGIRLTEPASPTWVISESGGERRVECTLPAGADGAPLLRTAGPDRDGGTLMTDDGLGAGSYADPVTRVTVQYGDRPEQEAVLWDGLWFDPLDHARLRGSCEGPLPYVVRGYDEGGRAVTGASFDVEEAAGPALPAVACPP</sequence>
<gene>
    <name evidence="2" type="ORF">SAMN04488561_5874</name>
</gene>
<evidence type="ECO:0000313" key="3">
    <source>
        <dbReference type="Proteomes" id="UP000181980"/>
    </source>
</evidence>
<name>A0A1H5PW78_9ACTN</name>
<proteinExistence type="predicted"/>
<accession>A0A1H5PW78</accession>
<organism evidence="2 3">
    <name type="scientific">Jiangella alba</name>
    <dbReference type="NCBI Taxonomy" id="561176"/>
    <lineage>
        <taxon>Bacteria</taxon>
        <taxon>Bacillati</taxon>
        <taxon>Actinomycetota</taxon>
        <taxon>Actinomycetes</taxon>
        <taxon>Jiangellales</taxon>
        <taxon>Jiangellaceae</taxon>
        <taxon>Jiangella</taxon>
    </lineage>
</organism>
<dbReference type="Proteomes" id="UP000181980">
    <property type="component" value="Unassembled WGS sequence"/>
</dbReference>
<dbReference type="STRING" id="561176.SAMN04488561_5874"/>
<keyword evidence="1" id="KW-1133">Transmembrane helix</keyword>
<evidence type="ECO:0000313" key="2">
    <source>
        <dbReference type="EMBL" id="SEF17448.1"/>
    </source>
</evidence>
<dbReference type="OrthoDB" id="5192695at2"/>
<dbReference type="EMBL" id="FNUC01000004">
    <property type="protein sequence ID" value="SEF17448.1"/>
    <property type="molecule type" value="Genomic_DNA"/>
</dbReference>
<keyword evidence="3" id="KW-1185">Reference proteome</keyword>
<reference evidence="3" key="1">
    <citation type="submission" date="2016-10" db="EMBL/GenBank/DDBJ databases">
        <authorList>
            <person name="Varghese N."/>
            <person name="Submissions S."/>
        </authorList>
    </citation>
    <scope>NUCLEOTIDE SEQUENCE [LARGE SCALE GENOMIC DNA]</scope>
    <source>
        <strain evidence="3">DSM 45237</strain>
    </source>
</reference>
<dbReference type="RefSeq" id="WP_069115356.1">
    <property type="nucleotide sequence ID" value="NZ_FNUC01000004.1"/>
</dbReference>
<keyword evidence="1" id="KW-0812">Transmembrane</keyword>
<dbReference type="AlphaFoldDB" id="A0A1H5PW78"/>
<feature type="transmembrane region" description="Helical" evidence="1">
    <location>
        <begin position="38"/>
        <end position="58"/>
    </location>
</feature>
<protein>
    <submittedName>
        <fullName evidence="2">Uncharacterized protein</fullName>
    </submittedName>
</protein>
<evidence type="ECO:0000256" key="1">
    <source>
        <dbReference type="SAM" id="Phobius"/>
    </source>
</evidence>
<keyword evidence="1" id="KW-0472">Membrane</keyword>